<evidence type="ECO:0000256" key="1">
    <source>
        <dbReference type="SAM" id="Phobius"/>
    </source>
</evidence>
<name>A0A1F6DFL8_9BACT</name>
<evidence type="ECO:0000313" key="4">
    <source>
        <dbReference type="Proteomes" id="UP000178794"/>
    </source>
</evidence>
<gene>
    <name evidence="3" type="ORF">A3C89_02270</name>
</gene>
<dbReference type="STRING" id="1798492.A3C89_02270"/>
<accession>A0A1F6DFL8</accession>
<feature type="transmembrane region" description="Helical" evidence="1">
    <location>
        <begin position="45"/>
        <end position="78"/>
    </location>
</feature>
<keyword evidence="2" id="KW-0732">Signal</keyword>
<dbReference type="Proteomes" id="UP000178794">
    <property type="component" value="Unassembled WGS sequence"/>
</dbReference>
<feature type="chain" id="PRO_5009523825" evidence="2">
    <location>
        <begin position="22"/>
        <end position="236"/>
    </location>
</feature>
<dbReference type="EMBL" id="MFLF01000009">
    <property type="protein sequence ID" value="OGG60191.1"/>
    <property type="molecule type" value="Genomic_DNA"/>
</dbReference>
<reference evidence="3 4" key="1">
    <citation type="journal article" date="2016" name="Nat. Commun.">
        <title>Thousands of microbial genomes shed light on interconnected biogeochemical processes in an aquifer system.</title>
        <authorList>
            <person name="Anantharaman K."/>
            <person name="Brown C.T."/>
            <person name="Hug L.A."/>
            <person name="Sharon I."/>
            <person name="Castelle C.J."/>
            <person name="Probst A.J."/>
            <person name="Thomas B.C."/>
            <person name="Singh A."/>
            <person name="Wilkins M.J."/>
            <person name="Karaoz U."/>
            <person name="Brodie E.L."/>
            <person name="Williams K.H."/>
            <person name="Hubbard S.S."/>
            <person name="Banfield J.F."/>
        </authorList>
    </citation>
    <scope>NUCLEOTIDE SEQUENCE [LARGE SCALE GENOMIC DNA]</scope>
</reference>
<evidence type="ECO:0000256" key="2">
    <source>
        <dbReference type="SAM" id="SignalP"/>
    </source>
</evidence>
<sequence length="236" mass="25676">MYFIRLISLPILALAPLFVHAQNKLYTTPLTRIPGITDAQTLSTISTYGLAGFLNGLITFIFTAAAIASVVMIVIIGFQYATTEQSGPNLSFLKGKIKSVAFGVAVIASMFIIFKFINPQIVSSLEVLSPTKDIGNAGAAEGTFVSEEEYKELVKQADDMQKNFPLSGEVLSGNFSEEAAQASAKARAEAYQKSIDDKCSKLPGFTFVKYNSSSIIINSRYEVYCYITVGQETKKK</sequence>
<comment type="caution">
    <text evidence="3">The sequence shown here is derived from an EMBL/GenBank/DDBJ whole genome shotgun (WGS) entry which is preliminary data.</text>
</comment>
<feature type="signal peptide" evidence="2">
    <location>
        <begin position="1"/>
        <end position="21"/>
    </location>
</feature>
<evidence type="ECO:0000313" key="3">
    <source>
        <dbReference type="EMBL" id="OGG60191.1"/>
    </source>
</evidence>
<keyword evidence="1" id="KW-0812">Transmembrane</keyword>
<keyword evidence="1" id="KW-1133">Transmembrane helix</keyword>
<protein>
    <submittedName>
        <fullName evidence="3">Uncharacterized protein</fullName>
    </submittedName>
</protein>
<feature type="transmembrane region" description="Helical" evidence="1">
    <location>
        <begin position="99"/>
        <end position="117"/>
    </location>
</feature>
<dbReference type="AlphaFoldDB" id="A0A1F6DFL8"/>
<organism evidence="3 4">
    <name type="scientific">Candidatus Kaiserbacteria bacterium RIFCSPHIGHO2_02_FULL_50_50</name>
    <dbReference type="NCBI Taxonomy" id="1798492"/>
    <lineage>
        <taxon>Bacteria</taxon>
        <taxon>Candidatus Kaiseribacteriota</taxon>
    </lineage>
</organism>
<keyword evidence="1" id="KW-0472">Membrane</keyword>
<proteinExistence type="predicted"/>